<keyword evidence="2" id="KW-1185">Reference proteome</keyword>
<gene>
    <name evidence="1" type="ORF">ARMOST_04037</name>
</gene>
<proteinExistence type="predicted"/>
<dbReference type="OrthoDB" id="3236701at2759"/>
<organism evidence="1 2">
    <name type="scientific">Armillaria ostoyae</name>
    <name type="common">Armillaria root rot fungus</name>
    <dbReference type="NCBI Taxonomy" id="47428"/>
    <lineage>
        <taxon>Eukaryota</taxon>
        <taxon>Fungi</taxon>
        <taxon>Dikarya</taxon>
        <taxon>Basidiomycota</taxon>
        <taxon>Agaricomycotina</taxon>
        <taxon>Agaricomycetes</taxon>
        <taxon>Agaricomycetidae</taxon>
        <taxon>Agaricales</taxon>
        <taxon>Marasmiineae</taxon>
        <taxon>Physalacriaceae</taxon>
        <taxon>Armillaria</taxon>
    </lineage>
</organism>
<dbReference type="AlphaFoldDB" id="A0A284QW97"/>
<dbReference type="EMBL" id="FUEG01000002">
    <property type="protein sequence ID" value="SJL00723.1"/>
    <property type="molecule type" value="Genomic_DNA"/>
</dbReference>
<protein>
    <submittedName>
        <fullName evidence="1">Uncharacterized protein</fullName>
    </submittedName>
</protein>
<evidence type="ECO:0000313" key="1">
    <source>
        <dbReference type="EMBL" id="SJL00723.1"/>
    </source>
</evidence>
<name>A0A284QW97_ARMOS</name>
<reference evidence="2" key="1">
    <citation type="journal article" date="2017" name="Nat. Ecol. Evol.">
        <title>Genome expansion and lineage-specific genetic innovations in the forest pathogenic fungi Armillaria.</title>
        <authorList>
            <person name="Sipos G."/>
            <person name="Prasanna A.N."/>
            <person name="Walter M.C."/>
            <person name="O'Connor E."/>
            <person name="Balint B."/>
            <person name="Krizsan K."/>
            <person name="Kiss B."/>
            <person name="Hess J."/>
            <person name="Varga T."/>
            <person name="Slot J."/>
            <person name="Riley R."/>
            <person name="Boka B."/>
            <person name="Rigling D."/>
            <person name="Barry K."/>
            <person name="Lee J."/>
            <person name="Mihaltcheva S."/>
            <person name="LaButti K."/>
            <person name="Lipzen A."/>
            <person name="Waldron R."/>
            <person name="Moloney N.M."/>
            <person name="Sperisen C."/>
            <person name="Kredics L."/>
            <person name="Vagvoelgyi C."/>
            <person name="Patrignani A."/>
            <person name="Fitzpatrick D."/>
            <person name="Nagy I."/>
            <person name="Doyle S."/>
            <person name="Anderson J.B."/>
            <person name="Grigoriev I.V."/>
            <person name="Gueldener U."/>
            <person name="Muensterkoetter M."/>
            <person name="Nagy L.G."/>
        </authorList>
    </citation>
    <scope>NUCLEOTIDE SEQUENCE [LARGE SCALE GENOMIC DNA]</scope>
    <source>
        <strain evidence="2">C18/9</strain>
    </source>
</reference>
<accession>A0A284QW97</accession>
<sequence>MYRAVLSRLHLHGIRRLSTSSAEEHKILLDRAAQTLYVSKDIATVLGWHADFSEVPLTFSRPKHLSMQSSIGMGLINYSNLHLQKRVVWVGVEDESRYFFGW</sequence>
<dbReference type="Proteomes" id="UP000219338">
    <property type="component" value="Unassembled WGS sequence"/>
</dbReference>
<evidence type="ECO:0000313" key="2">
    <source>
        <dbReference type="Proteomes" id="UP000219338"/>
    </source>
</evidence>